<dbReference type="FunFam" id="3.40.50.720:FF:000084">
    <property type="entry name" value="Short-chain dehydrogenase reductase"/>
    <property type="match status" value="1"/>
</dbReference>
<dbReference type="RefSeq" id="WP_066594243.1">
    <property type="nucleotide sequence ID" value="NZ_CP016282.1"/>
</dbReference>
<dbReference type="InterPro" id="IPR002347">
    <property type="entry name" value="SDR_fam"/>
</dbReference>
<dbReference type="STRING" id="670052.PA27867_1081"/>
<dbReference type="AlphaFoldDB" id="A0A1B1BHJ5"/>
<dbReference type="Gene3D" id="3.40.50.720">
    <property type="entry name" value="NAD(P)-binding Rossmann-like Domain"/>
    <property type="match status" value="1"/>
</dbReference>
<organism evidence="4 5">
    <name type="scientific">Cryobacterium arcticum</name>
    <dbReference type="NCBI Taxonomy" id="670052"/>
    <lineage>
        <taxon>Bacteria</taxon>
        <taxon>Bacillati</taxon>
        <taxon>Actinomycetota</taxon>
        <taxon>Actinomycetes</taxon>
        <taxon>Micrococcales</taxon>
        <taxon>Microbacteriaceae</taxon>
        <taxon>Cryobacterium</taxon>
    </lineage>
</organism>
<dbReference type="Pfam" id="PF00106">
    <property type="entry name" value="adh_short"/>
    <property type="match status" value="1"/>
</dbReference>
<dbReference type="PROSITE" id="PS00061">
    <property type="entry name" value="ADH_SHORT"/>
    <property type="match status" value="1"/>
</dbReference>
<evidence type="ECO:0000256" key="1">
    <source>
        <dbReference type="ARBA" id="ARBA00006484"/>
    </source>
</evidence>
<proteinExistence type="inferred from homology"/>
<dbReference type="GO" id="GO:0016491">
    <property type="term" value="F:oxidoreductase activity"/>
    <property type="evidence" value="ECO:0007669"/>
    <property type="project" value="UniProtKB-KW"/>
</dbReference>
<dbReference type="PRINTS" id="PR00080">
    <property type="entry name" value="SDRFAMILY"/>
</dbReference>
<evidence type="ECO:0000256" key="3">
    <source>
        <dbReference type="RuleBase" id="RU000363"/>
    </source>
</evidence>
<dbReference type="Proteomes" id="UP000092582">
    <property type="component" value="Chromosome 1"/>
</dbReference>
<dbReference type="PANTHER" id="PTHR24321:SF8">
    <property type="entry name" value="ESTRADIOL 17-BETA-DEHYDROGENASE 8-RELATED"/>
    <property type="match status" value="1"/>
</dbReference>
<name>A0A1B1BHJ5_9MICO</name>
<dbReference type="PANTHER" id="PTHR24321">
    <property type="entry name" value="DEHYDROGENASES, SHORT CHAIN"/>
    <property type="match status" value="1"/>
</dbReference>
<dbReference type="InterPro" id="IPR036291">
    <property type="entry name" value="NAD(P)-bd_dom_sf"/>
</dbReference>
<accession>A0A1B1BHJ5</accession>
<protein>
    <submittedName>
        <fullName evidence="4">Short-chain dehydrogenase</fullName>
    </submittedName>
</protein>
<dbReference type="InterPro" id="IPR020904">
    <property type="entry name" value="Sc_DH/Rdtase_CS"/>
</dbReference>
<sequence length="253" mass="25515">MVSTLTPDRFAGQTAIVTGAGSGIGKATAVRLAQEGARVIAGDVVPARLQELIDQYPDLDIVTVDGDISHEDTATRLVAAANGRIDVVANVAGIMDGFLPVGEVDDATWERVFGINVTGIMRLIRAALPVMVAGGGGSIVNVSSEAGLRGGAAGAAYTASKHAVIGLTRNTSVMYSAQGVRCNAVAPGGVQTNIEAPMLSALAGSVLGPVFQHVLPPVATAEQLAAAITWLASTDSANVTGIVLTSDGGWAAM</sequence>
<dbReference type="KEGG" id="cart:PA27867_1081"/>
<dbReference type="OrthoDB" id="7064009at2"/>
<dbReference type="PRINTS" id="PR00081">
    <property type="entry name" value="GDHRDH"/>
</dbReference>
<keyword evidence="2" id="KW-0560">Oxidoreductase</keyword>
<dbReference type="EMBL" id="CP016282">
    <property type="protein sequence ID" value="ANP72047.1"/>
    <property type="molecule type" value="Genomic_DNA"/>
</dbReference>
<dbReference type="SUPFAM" id="SSF51735">
    <property type="entry name" value="NAD(P)-binding Rossmann-fold domains"/>
    <property type="match status" value="1"/>
</dbReference>
<reference evidence="4 5" key="1">
    <citation type="submission" date="2016-06" db="EMBL/GenBank/DDBJ databases">
        <title>Genome sequencing of Cryobacterium arcticum PAMC 27867.</title>
        <authorList>
            <person name="Lee J."/>
            <person name="Kim O.-S."/>
        </authorList>
    </citation>
    <scope>NUCLEOTIDE SEQUENCE [LARGE SCALE GENOMIC DNA]</scope>
    <source>
        <strain evidence="4 5">PAMC 27867</strain>
    </source>
</reference>
<dbReference type="CDD" id="cd05233">
    <property type="entry name" value="SDR_c"/>
    <property type="match status" value="1"/>
</dbReference>
<evidence type="ECO:0000256" key="2">
    <source>
        <dbReference type="ARBA" id="ARBA00023002"/>
    </source>
</evidence>
<evidence type="ECO:0000313" key="5">
    <source>
        <dbReference type="Proteomes" id="UP000092582"/>
    </source>
</evidence>
<comment type="similarity">
    <text evidence="1 3">Belongs to the short-chain dehydrogenases/reductases (SDR) family.</text>
</comment>
<keyword evidence="5" id="KW-1185">Reference proteome</keyword>
<gene>
    <name evidence="4" type="ORF">PA27867_1081</name>
</gene>
<evidence type="ECO:0000313" key="4">
    <source>
        <dbReference type="EMBL" id="ANP72047.1"/>
    </source>
</evidence>
<dbReference type="PATRIC" id="fig|670052.7.peg.1120"/>